<evidence type="ECO:0000313" key="1">
    <source>
        <dbReference type="EMBL" id="GAJ23803.1"/>
    </source>
</evidence>
<gene>
    <name evidence="1" type="ORF">S12H4_57598</name>
</gene>
<feature type="non-terminal residue" evidence="1">
    <location>
        <position position="103"/>
    </location>
</feature>
<dbReference type="AlphaFoldDB" id="X1V212"/>
<dbReference type="EMBL" id="BARW01037276">
    <property type="protein sequence ID" value="GAJ23803.1"/>
    <property type="molecule type" value="Genomic_DNA"/>
</dbReference>
<accession>X1V212</accession>
<comment type="caution">
    <text evidence="1">The sequence shown here is derived from an EMBL/GenBank/DDBJ whole genome shotgun (WGS) entry which is preliminary data.</text>
</comment>
<protein>
    <submittedName>
        <fullName evidence="1">Uncharacterized protein</fullName>
    </submittedName>
</protein>
<proteinExistence type="predicted"/>
<sequence>MDEEWKYKVVLGIVWSSLARYYFFLTTSYWGIWHDDIKLIDELLNLPIRFPKEQALRKEIIELVDRLRAFPPQRKGFGFDQGSYVDEMSPAIAELENRLGNAV</sequence>
<organism evidence="1">
    <name type="scientific">marine sediment metagenome</name>
    <dbReference type="NCBI Taxonomy" id="412755"/>
    <lineage>
        <taxon>unclassified sequences</taxon>
        <taxon>metagenomes</taxon>
        <taxon>ecological metagenomes</taxon>
    </lineage>
</organism>
<reference evidence="1" key="1">
    <citation type="journal article" date="2014" name="Front. Microbiol.">
        <title>High frequency of phylogenetically diverse reductive dehalogenase-homologous genes in deep subseafloor sedimentary metagenomes.</title>
        <authorList>
            <person name="Kawai M."/>
            <person name="Futagami T."/>
            <person name="Toyoda A."/>
            <person name="Takaki Y."/>
            <person name="Nishi S."/>
            <person name="Hori S."/>
            <person name="Arai W."/>
            <person name="Tsubouchi T."/>
            <person name="Morono Y."/>
            <person name="Uchiyama I."/>
            <person name="Ito T."/>
            <person name="Fujiyama A."/>
            <person name="Inagaki F."/>
            <person name="Takami H."/>
        </authorList>
    </citation>
    <scope>NUCLEOTIDE SEQUENCE</scope>
    <source>
        <strain evidence="1">Expedition CK06-06</strain>
    </source>
</reference>
<name>X1V212_9ZZZZ</name>